<name>A0A2G5EWQ3_AQUCA</name>
<dbReference type="InterPro" id="IPR046960">
    <property type="entry name" value="PPR_At4g14850-like_plant"/>
</dbReference>
<feature type="repeat" description="PPR" evidence="2">
    <location>
        <begin position="5"/>
        <end position="39"/>
    </location>
</feature>
<dbReference type="PANTHER" id="PTHR47926">
    <property type="entry name" value="PENTATRICOPEPTIDE REPEAT-CONTAINING PROTEIN"/>
    <property type="match status" value="1"/>
</dbReference>
<keyword evidence="5" id="KW-1185">Reference proteome</keyword>
<evidence type="ECO:0000259" key="3">
    <source>
        <dbReference type="Pfam" id="PF14432"/>
    </source>
</evidence>
<dbReference type="InterPro" id="IPR002885">
    <property type="entry name" value="PPR_rpt"/>
</dbReference>
<feature type="repeat" description="PPR" evidence="2">
    <location>
        <begin position="510"/>
        <end position="544"/>
    </location>
</feature>
<dbReference type="SUPFAM" id="SSF48452">
    <property type="entry name" value="TPR-like"/>
    <property type="match status" value="1"/>
</dbReference>
<dbReference type="InParanoid" id="A0A2G5EWQ3"/>
<dbReference type="EMBL" id="KZ305021">
    <property type="protein sequence ID" value="PIA60162.1"/>
    <property type="molecule type" value="Genomic_DNA"/>
</dbReference>
<evidence type="ECO:0000313" key="5">
    <source>
        <dbReference type="Proteomes" id="UP000230069"/>
    </source>
</evidence>
<dbReference type="OrthoDB" id="1848122at2759"/>
<dbReference type="GO" id="GO:0008270">
    <property type="term" value="F:zinc ion binding"/>
    <property type="evidence" value="ECO:0007669"/>
    <property type="project" value="InterPro"/>
</dbReference>
<dbReference type="NCBIfam" id="TIGR00756">
    <property type="entry name" value="PPR"/>
    <property type="match status" value="6"/>
</dbReference>
<feature type="repeat" description="PPR" evidence="2">
    <location>
        <begin position="378"/>
        <end position="412"/>
    </location>
</feature>
<feature type="repeat" description="PPR" evidence="2">
    <location>
        <begin position="206"/>
        <end position="240"/>
    </location>
</feature>
<dbReference type="Pfam" id="PF14432">
    <property type="entry name" value="DYW_deaminase"/>
    <property type="match status" value="1"/>
</dbReference>
<dbReference type="Proteomes" id="UP000230069">
    <property type="component" value="Unassembled WGS sequence"/>
</dbReference>
<gene>
    <name evidence="4" type="ORF">AQUCO_00400806v1</name>
</gene>
<dbReference type="FunFam" id="1.25.40.10:FF:000344">
    <property type="entry name" value="Pentatricopeptide repeat-containing protein"/>
    <property type="match status" value="1"/>
</dbReference>
<sequence>MSQRDVVSWTGIISAYVKCGEHEKAIGLFDQMMASGLVPNEFTFSSVLRACSSLEDLELGMWVHGQMIKLGFESNPVLGSALVDFYSKCGCFSEAFENFKTMDSGDTVSWTTMISSFVKAQEWSQALRLYLKMINLGIVPNEFTFVKLLMACGFLGLEYGKLVHAHVIVWGIKLNLVLKTALVDVYSKCHMMEEASKISKQTPEADVMLWTAMVTGYTQVLDFKGAIDTFYKMRRSGVSPNAFTYAGLLHTCSSLSQLNLGRQIHSRVIESGLEWELSVGNGLVDMYMKCSQTVEDALQAFKEIINPNLISWTSLIAGFAQHGSECEAFQAFVEMQVSGMQPNSVTIAGILKGCVTTEAPTRVRKLHAFSIKAEADSDTMVCNALIEAYARLGMEESAWKFIKRMTYTDVITYTTLATGLNQAGHHAKTLGIIARMLDDDVKMDGFVLSGFLSASAGLAAMEPGKQLHCYSVKSGLCSWISVSNALVDLYGKCGSMQDARRVFMDISKPNVVSWNGLISGLASNSHFSSAFSAFEDMRLEGIHPDKITFLLVLYACSHGGLVDKGLECFYSMSETYGIVPQSDHYVSLVDLLGRAGRFEEALEMIKKMPFRSDALIYKTLLASCKLHKNVTLGEDMARRALALDPSDPAVYVLLANIYDEAGRSELGDMTRQMMRAKGLKKNPGQSWMEVRNKVHLFMAGDRSHPQINKLLEKIESLKLGLRSLGYENEDNEGLSYHSEKLAIAFGLLNTPSMAPIRIIKNLRICRDCHTFTKLVSKLVDREIIVRDGNRFHCFKKGDCSCQGYW</sequence>
<evidence type="ECO:0000256" key="2">
    <source>
        <dbReference type="PROSITE-ProRule" id="PRU00708"/>
    </source>
</evidence>
<dbReference type="FunFam" id="1.25.40.10:FF:001224">
    <property type="entry name" value="Pentatricopeptide repeat-containing protein chloroplastic"/>
    <property type="match status" value="1"/>
</dbReference>
<dbReference type="FunCoup" id="A0A2G5EWQ3">
    <property type="interactions" value="126"/>
</dbReference>
<dbReference type="PROSITE" id="PS51375">
    <property type="entry name" value="PPR"/>
    <property type="match status" value="7"/>
</dbReference>
<dbReference type="Pfam" id="PF20431">
    <property type="entry name" value="E_motif"/>
    <property type="match status" value="1"/>
</dbReference>
<feature type="domain" description="DYW" evidence="3">
    <location>
        <begin position="727"/>
        <end position="805"/>
    </location>
</feature>
<dbReference type="FunFam" id="1.25.40.10:FF:000227">
    <property type="entry name" value="Pentatricopeptide repeat-containing protein At3g13880"/>
    <property type="match status" value="1"/>
</dbReference>
<dbReference type="InterPro" id="IPR011990">
    <property type="entry name" value="TPR-like_helical_dom_sf"/>
</dbReference>
<proteinExistence type="predicted"/>
<protein>
    <recommendedName>
        <fullName evidence="3">DYW domain-containing protein</fullName>
    </recommendedName>
</protein>
<dbReference type="STRING" id="218851.A0A2G5EWQ3"/>
<dbReference type="PANTHER" id="PTHR47926:SF471">
    <property type="entry name" value="DYW DOMAIN-CONTAINING PROTEIN"/>
    <property type="match status" value="1"/>
</dbReference>
<dbReference type="InterPro" id="IPR032867">
    <property type="entry name" value="DYW_dom"/>
</dbReference>
<organism evidence="4 5">
    <name type="scientific">Aquilegia coerulea</name>
    <name type="common">Rocky mountain columbine</name>
    <dbReference type="NCBI Taxonomy" id="218851"/>
    <lineage>
        <taxon>Eukaryota</taxon>
        <taxon>Viridiplantae</taxon>
        <taxon>Streptophyta</taxon>
        <taxon>Embryophyta</taxon>
        <taxon>Tracheophyta</taxon>
        <taxon>Spermatophyta</taxon>
        <taxon>Magnoliopsida</taxon>
        <taxon>Ranunculales</taxon>
        <taxon>Ranunculaceae</taxon>
        <taxon>Thalictroideae</taxon>
        <taxon>Aquilegia</taxon>
    </lineage>
</organism>
<evidence type="ECO:0000313" key="4">
    <source>
        <dbReference type="EMBL" id="PIA60162.1"/>
    </source>
</evidence>
<dbReference type="FunFam" id="1.25.40.10:FF:001093">
    <property type="entry name" value="Pentatricopeptide repeat-containing protein At2g34400"/>
    <property type="match status" value="1"/>
</dbReference>
<dbReference type="Gene3D" id="1.25.40.10">
    <property type="entry name" value="Tetratricopeptide repeat domain"/>
    <property type="match status" value="5"/>
</dbReference>
<dbReference type="FunFam" id="1.25.40.10:FF:000073">
    <property type="entry name" value="Pentatricopeptide repeat-containing protein chloroplastic"/>
    <property type="match status" value="1"/>
</dbReference>
<evidence type="ECO:0000256" key="1">
    <source>
        <dbReference type="ARBA" id="ARBA00022737"/>
    </source>
</evidence>
<dbReference type="Pfam" id="PF01535">
    <property type="entry name" value="PPR"/>
    <property type="match status" value="3"/>
</dbReference>
<dbReference type="InterPro" id="IPR046848">
    <property type="entry name" value="E_motif"/>
</dbReference>
<dbReference type="GO" id="GO:0003723">
    <property type="term" value="F:RNA binding"/>
    <property type="evidence" value="ECO:0007669"/>
    <property type="project" value="InterPro"/>
</dbReference>
<feature type="repeat" description="PPR" evidence="2">
    <location>
        <begin position="308"/>
        <end position="342"/>
    </location>
</feature>
<dbReference type="GO" id="GO:0009451">
    <property type="term" value="P:RNA modification"/>
    <property type="evidence" value="ECO:0007669"/>
    <property type="project" value="InterPro"/>
</dbReference>
<keyword evidence="1" id="KW-0677">Repeat</keyword>
<accession>A0A2G5EWQ3</accession>
<feature type="repeat" description="PPR" evidence="2">
    <location>
        <begin position="40"/>
        <end position="74"/>
    </location>
</feature>
<feature type="repeat" description="PPR" evidence="2">
    <location>
        <begin position="106"/>
        <end position="140"/>
    </location>
</feature>
<dbReference type="AlphaFoldDB" id="A0A2G5EWQ3"/>
<dbReference type="Pfam" id="PF13041">
    <property type="entry name" value="PPR_2"/>
    <property type="match status" value="5"/>
</dbReference>
<reference evidence="4 5" key="1">
    <citation type="submission" date="2017-09" db="EMBL/GenBank/DDBJ databases">
        <title>WGS assembly of Aquilegia coerulea Goldsmith.</title>
        <authorList>
            <person name="Hodges S."/>
            <person name="Kramer E."/>
            <person name="Nordborg M."/>
            <person name="Tomkins J."/>
            <person name="Borevitz J."/>
            <person name="Derieg N."/>
            <person name="Yan J."/>
            <person name="Mihaltcheva S."/>
            <person name="Hayes R.D."/>
            <person name="Rokhsar D."/>
        </authorList>
    </citation>
    <scope>NUCLEOTIDE SEQUENCE [LARGE SCALE GENOMIC DNA]</scope>
    <source>
        <strain evidence="5">cv. Goldsmith</strain>
    </source>
</reference>